<dbReference type="EMBL" id="FNOY01000002">
    <property type="protein sequence ID" value="SDX49970.1"/>
    <property type="molecule type" value="Genomic_DNA"/>
</dbReference>
<name>A0A1H3C7D8_9PROT</name>
<feature type="region of interest" description="Disordered" evidence="1">
    <location>
        <begin position="53"/>
        <end position="86"/>
    </location>
</feature>
<dbReference type="AlphaFoldDB" id="A0A1H3C7D8"/>
<organism evidence="2 3">
    <name type="scientific">Nitrosomonas halophila</name>
    <dbReference type="NCBI Taxonomy" id="44576"/>
    <lineage>
        <taxon>Bacteria</taxon>
        <taxon>Pseudomonadati</taxon>
        <taxon>Pseudomonadota</taxon>
        <taxon>Betaproteobacteria</taxon>
        <taxon>Nitrosomonadales</taxon>
        <taxon>Nitrosomonadaceae</taxon>
        <taxon>Nitrosomonas</taxon>
    </lineage>
</organism>
<evidence type="ECO:0000256" key="1">
    <source>
        <dbReference type="SAM" id="MobiDB-lite"/>
    </source>
</evidence>
<keyword evidence="3" id="KW-1185">Reference proteome</keyword>
<protein>
    <submittedName>
        <fullName evidence="2">Uncharacterized protein</fullName>
    </submittedName>
</protein>
<reference evidence="2 3" key="1">
    <citation type="submission" date="2016-10" db="EMBL/GenBank/DDBJ databases">
        <authorList>
            <person name="de Groot N.N."/>
        </authorList>
    </citation>
    <scope>NUCLEOTIDE SEQUENCE [LARGE SCALE GENOMIC DNA]</scope>
    <source>
        <strain evidence="2 3">Nm1</strain>
    </source>
</reference>
<evidence type="ECO:0000313" key="3">
    <source>
        <dbReference type="Proteomes" id="UP000198640"/>
    </source>
</evidence>
<proteinExistence type="predicted"/>
<gene>
    <name evidence="2" type="ORF">SAMN05421881_100289</name>
</gene>
<sequence length="86" mass="9890">MKFLVYPFDCQPDSTEDIRSADCGGKTRIRRQSIVVEKTNACHLKKLKRLLHKPVAGNKNDETRPNKRNCLKMQDALARPIQSHET</sequence>
<evidence type="ECO:0000313" key="2">
    <source>
        <dbReference type="EMBL" id="SDX49970.1"/>
    </source>
</evidence>
<accession>A0A1H3C7D8</accession>
<dbReference type="STRING" id="44576.SAMN05421881_100289"/>
<dbReference type="Proteomes" id="UP000198640">
    <property type="component" value="Unassembled WGS sequence"/>
</dbReference>